<gene>
    <name evidence="1" type="ORF">LX87_03025</name>
</gene>
<dbReference type="AlphaFoldDB" id="A0A327WXU0"/>
<dbReference type="RefSeq" id="WP_111629049.1">
    <property type="nucleotide sequence ID" value="NZ_QLMC01000003.1"/>
</dbReference>
<reference evidence="1 2" key="1">
    <citation type="submission" date="2018-06" db="EMBL/GenBank/DDBJ databases">
        <title>Genomic Encyclopedia of Archaeal and Bacterial Type Strains, Phase II (KMG-II): from individual species to whole genera.</title>
        <authorList>
            <person name="Goeker M."/>
        </authorList>
    </citation>
    <scope>NUCLEOTIDE SEQUENCE [LARGE SCALE GENOMIC DNA]</scope>
    <source>
        <strain evidence="1 2">DSM 21851</strain>
    </source>
</reference>
<comment type="caution">
    <text evidence="1">The sequence shown here is derived from an EMBL/GenBank/DDBJ whole genome shotgun (WGS) entry which is preliminary data.</text>
</comment>
<accession>A0A327WXU0</accession>
<name>A0A327WXU0_LARAB</name>
<sequence length="67" mass="7450">MDSNYNVFKEIELPDTCPPNLKEELVSEIDLIRNSLTLVEVFVDDLLKVASSLVSSTQLPGNSQNLN</sequence>
<evidence type="ECO:0000313" key="2">
    <source>
        <dbReference type="Proteomes" id="UP000248790"/>
    </source>
</evidence>
<organism evidence="1 2">
    <name type="scientific">Larkinella arboricola</name>
    <dbReference type="NCBI Taxonomy" id="643671"/>
    <lineage>
        <taxon>Bacteria</taxon>
        <taxon>Pseudomonadati</taxon>
        <taxon>Bacteroidota</taxon>
        <taxon>Cytophagia</taxon>
        <taxon>Cytophagales</taxon>
        <taxon>Spirosomataceae</taxon>
        <taxon>Larkinella</taxon>
    </lineage>
</organism>
<dbReference type="EMBL" id="QLMC01000003">
    <property type="protein sequence ID" value="RAJ98117.1"/>
    <property type="molecule type" value="Genomic_DNA"/>
</dbReference>
<keyword evidence="2" id="KW-1185">Reference proteome</keyword>
<dbReference type="Proteomes" id="UP000248790">
    <property type="component" value="Unassembled WGS sequence"/>
</dbReference>
<proteinExistence type="predicted"/>
<dbReference type="OrthoDB" id="964048at2"/>
<protein>
    <submittedName>
        <fullName evidence="1">Uncharacterized protein</fullName>
    </submittedName>
</protein>
<evidence type="ECO:0000313" key="1">
    <source>
        <dbReference type="EMBL" id="RAJ98117.1"/>
    </source>
</evidence>